<sequence length="167" mass="19305">MVLIGSRNGCGIGLLTQGKGSIAYNFKGSAGRQCTAKRYRSKNAVVYGDKRQCYVAGISDEIFEHRVRREGQRRPRSDVGSLPGYAVIHRNIFFDINSGRRRVDNINHVFQFKLEQHFLFYRIPEYTFNSFIDFNQVVNRCQCGRGLARKGSENILNFFRFGVYDMR</sequence>
<dbReference type="EMBL" id="VSSQ01100501">
    <property type="protein sequence ID" value="MPN42637.1"/>
    <property type="molecule type" value="Genomic_DNA"/>
</dbReference>
<gene>
    <name evidence="1" type="ORF">SDC9_190194</name>
</gene>
<organism evidence="1">
    <name type="scientific">bioreactor metagenome</name>
    <dbReference type="NCBI Taxonomy" id="1076179"/>
    <lineage>
        <taxon>unclassified sequences</taxon>
        <taxon>metagenomes</taxon>
        <taxon>ecological metagenomes</taxon>
    </lineage>
</organism>
<protein>
    <submittedName>
        <fullName evidence="1">Uncharacterized protein</fullName>
    </submittedName>
</protein>
<accession>A0A645HUI8</accession>
<reference evidence="1" key="1">
    <citation type="submission" date="2019-08" db="EMBL/GenBank/DDBJ databases">
        <authorList>
            <person name="Kucharzyk K."/>
            <person name="Murdoch R.W."/>
            <person name="Higgins S."/>
            <person name="Loffler F."/>
        </authorList>
    </citation>
    <scope>NUCLEOTIDE SEQUENCE</scope>
</reference>
<comment type="caution">
    <text evidence="1">The sequence shown here is derived from an EMBL/GenBank/DDBJ whole genome shotgun (WGS) entry which is preliminary data.</text>
</comment>
<dbReference type="AlphaFoldDB" id="A0A645HUI8"/>
<proteinExistence type="predicted"/>
<evidence type="ECO:0000313" key="1">
    <source>
        <dbReference type="EMBL" id="MPN42637.1"/>
    </source>
</evidence>
<name>A0A645HUI8_9ZZZZ</name>